<feature type="transmembrane region" description="Helical" evidence="7">
    <location>
        <begin position="48"/>
        <end position="68"/>
    </location>
</feature>
<evidence type="ECO:0000313" key="9">
    <source>
        <dbReference type="Proteomes" id="UP000257045"/>
    </source>
</evidence>
<reference evidence="8 9" key="1">
    <citation type="submission" date="2018-04" db="EMBL/GenBank/DDBJ databases">
        <title>Novel Campyloabacter and Helicobacter Species and Strains.</title>
        <authorList>
            <person name="Mannion A.J."/>
            <person name="Shen Z."/>
            <person name="Fox J.G."/>
        </authorList>
    </citation>
    <scope>NUCLEOTIDE SEQUENCE [LARGE SCALE GENOMIC DNA]</scope>
    <source>
        <strain evidence="8 9">MIT 04-9366</strain>
    </source>
</reference>
<feature type="transmembrane region" description="Helical" evidence="7">
    <location>
        <begin position="193"/>
        <end position="212"/>
    </location>
</feature>
<keyword evidence="5 7" id="KW-1133">Transmembrane helix</keyword>
<comment type="similarity">
    <text evidence="2">Belongs to the nucleobase:cation symporter-2 (NCS2) (TC 2.A.40) family. Azg-like subfamily.</text>
</comment>
<comment type="subcellular location">
    <subcellularLocation>
        <location evidence="1">Endomembrane system</location>
        <topology evidence="1">Multi-pass membrane protein</topology>
    </subcellularLocation>
</comment>
<dbReference type="EMBL" id="NXLV01000006">
    <property type="protein sequence ID" value="RDU70830.1"/>
    <property type="molecule type" value="Genomic_DNA"/>
</dbReference>
<accession>A0A3D8J0U3</accession>
<evidence type="ECO:0000256" key="6">
    <source>
        <dbReference type="ARBA" id="ARBA00023136"/>
    </source>
</evidence>
<dbReference type="GO" id="GO:0012505">
    <property type="term" value="C:endomembrane system"/>
    <property type="evidence" value="ECO:0007669"/>
    <property type="project" value="UniProtKB-SubCell"/>
</dbReference>
<feature type="transmembrane region" description="Helical" evidence="7">
    <location>
        <begin position="171"/>
        <end position="186"/>
    </location>
</feature>
<dbReference type="PANTHER" id="PTHR43337:SF1">
    <property type="entry name" value="XANTHINE_URACIL PERMEASE C887.17-RELATED"/>
    <property type="match status" value="1"/>
</dbReference>
<dbReference type="GO" id="GO:0005886">
    <property type="term" value="C:plasma membrane"/>
    <property type="evidence" value="ECO:0007669"/>
    <property type="project" value="TreeGrafter"/>
</dbReference>
<keyword evidence="3" id="KW-0813">Transport</keyword>
<dbReference type="AlphaFoldDB" id="A0A3D8J0U3"/>
<dbReference type="OrthoDB" id="9808458at2"/>
<feature type="transmembrane region" description="Helical" evidence="7">
    <location>
        <begin position="413"/>
        <end position="435"/>
    </location>
</feature>
<evidence type="ECO:0000256" key="7">
    <source>
        <dbReference type="SAM" id="Phobius"/>
    </source>
</evidence>
<dbReference type="Proteomes" id="UP000257045">
    <property type="component" value="Unassembled WGS sequence"/>
</dbReference>
<dbReference type="InterPro" id="IPR045018">
    <property type="entry name" value="Azg-like"/>
</dbReference>
<evidence type="ECO:0000313" key="8">
    <source>
        <dbReference type="EMBL" id="RDU70830.1"/>
    </source>
</evidence>
<gene>
    <name evidence="8" type="ORF">CQA58_04430</name>
</gene>
<feature type="transmembrane region" description="Helical" evidence="7">
    <location>
        <begin position="98"/>
        <end position="116"/>
    </location>
</feature>
<dbReference type="GO" id="GO:0005345">
    <property type="term" value="F:purine nucleobase transmembrane transporter activity"/>
    <property type="evidence" value="ECO:0007669"/>
    <property type="project" value="TreeGrafter"/>
</dbReference>
<evidence type="ECO:0000256" key="3">
    <source>
        <dbReference type="ARBA" id="ARBA00022448"/>
    </source>
</evidence>
<dbReference type="InterPro" id="IPR006043">
    <property type="entry name" value="NCS2"/>
</dbReference>
<feature type="transmembrane region" description="Helical" evidence="7">
    <location>
        <begin position="232"/>
        <end position="253"/>
    </location>
</feature>
<evidence type="ECO:0000256" key="1">
    <source>
        <dbReference type="ARBA" id="ARBA00004127"/>
    </source>
</evidence>
<organism evidence="8 9">
    <name type="scientific">Helicobacter brantae</name>
    <dbReference type="NCBI Taxonomy" id="375927"/>
    <lineage>
        <taxon>Bacteria</taxon>
        <taxon>Pseudomonadati</taxon>
        <taxon>Campylobacterota</taxon>
        <taxon>Epsilonproteobacteria</taxon>
        <taxon>Campylobacterales</taxon>
        <taxon>Helicobacteraceae</taxon>
        <taxon>Helicobacter</taxon>
    </lineage>
</organism>
<name>A0A3D8J0U3_9HELI</name>
<protein>
    <submittedName>
        <fullName evidence="8">Guanine permease</fullName>
    </submittedName>
</protein>
<keyword evidence="9" id="KW-1185">Reference proteome</keyword>
<proteinExistence type="inferred from homology"/>
<sequence length="437" mass="45977">MDRFFGVSQSGSSFKTEAFAGFTTFMAMLYIIPTSASILSDSGMPKEALITAVTLVTIIATLLSGVWARVPVAMSVGMGLNAYFSYGMVKGMGLSWEQALGVVFLSGVVFLLVSLTKLRSWLINSIPLGLRFALAGGLGAFICAIGLRSLGVITISPIGLPELGGLNKPEVWIGLIGVVVILALSARKIHASFIIGIIFCSILAWVFGVSKVPNEFFSTPASIAPIALKMDIAGVLSLALVPTIISLLVLDLFDSLGTLAGVGAKIGLFQNKEGKGDKTLEKTLEVDAAATVIGASLGVSTTTSFLESASGVSEGGRTGLTSVFCALFFAFTLFLLPLFLSIPTFAIYPTLVVVGAMMFLEVKHIEFNDLPIGLSAFFTIVLMPLTYSIANGLAGGFLVYILTCLALKQYHRINLGVILLGILSVLPIVVHGVFLKG</sequence>
<feature type="transmembrane region" description="Helical" evidence="7">
    <location>
        <begin position="18"/>
        <end position="36"/>
    </location>
</feature>
<evidence type="ECO:0000256" key="4">
    <source>
        <dbReference type="ARBA" id="ARBA00022692"/>
    </source>
</evidence>
<evidence type="ECO:0000256" key="5">
    <source>
        <dbReference type="ARBA" id="ARBA00022989"/>
    </source>
</evidence>
<feature type="transmembrane region" description="Helical" evidence="7">
    <location>
        <begin position="320"/>
        <end position="339"/>
    </location>
</feature>
<keyword evidence="4 7" id="KW-0812">Transmembrane</keyword>
<comment type="caution">
    <text evidence="8">The sequence shown here is derived from an EMBL/GenBank/DDBJ whole genome shotgun (WGS) entry which is preliminary data.</text>
</comment>
<dbReference type="Pfam" id="PF00860">
    <property type="entry name" value="Xan_ur_permease"/>
    <property type="match status" value="1"/>
</dbReference>
<keyword evidence="6 7" id="KW-0472">Membrane</keyword>
<feature type="transmembrane region" description="Helical" evidence="7">
    <location>
        <begin position="374"/>
        <end position="401"/>
    </location>
</feature>
<dbReference type="PANTHER" id="PTHR43337">
    <property type="entry name" value="XANTHINE/URACIL PERMEASE C887.17-RELATED"/>
    <property type="match status" value="1"/>
</dbReference>
<feature type="transmembrane region" description="Helical" evidence="7">
    <location>
        <begin position="128"/>
        <end position="151"/>
    </location>
</feature>
<evidence type="ECO:0000256" key="2">
    <source>
        <dbReference type="ARBA" id="ARBA00005697"/>
    </source>
</evidence>